<reference evidence="6" key="1">
    <citation type="journal article" date="2019" name="Gigascience">
        <title>De novo genome assembly of the endangered Acer yangbiense, a plant species with extremely small populations endemic to Yunnan Province, China.</title>
        <authorList>
            <person name="Yang J."/>
            <person name="Wariss H.M."/>
            <person name="Tao L."/>
            <person name="Zhang R."/>
            <person name="Yun Q."/>
            <person name="Hollingsworth P."/>
            <person name="Dao Z."/>
            <person name="Luo G."/>
            <person name="Guo H."/>
            <person name="Ma Y."/>
            <person name="Sun W."/>
        </authorList>
    </citation>
    <scope>NUCLEOTIDE SEQUENCE [LARGE SCALE GENOMIC DNA]</scope>
    <source>
        <strain evidence="6">cv. Malutang</strain>
    </source>
</reference>
<dbReference type="PANTHER" id="PTHR47926:SF528">
    <property type="entry name" value="PENTATRICOPEPTIDE REPEAT-CONTAINING PROTEIN"/>
    <property type="match status" value="1"/>
</dbReference>
<dbReference type="Pfam" id="PF01535">
    <property type="entry name" value="PPR"/>
    <property type="match status" value="6"/>
</dbReference>
<feature type="repeat" description="PPR" evidence="3">
    <location>
        <begin position="255"/>
        <end position="285"/>
    </location>
</feature>
<sequence>MNQIKQVHAQIILQGLTNQSLTLGKLIAFCAVNHAGNLEYAQLVFDQLKEPNKFMYNSLIRGYSNSDNNQVKAVLLYREMVNMGHSPNEFTLPFVLKACAFQSMYWVAVLVHGHGIKLGIGSQVCVQNGLINVYVVRGLLLNARKVFDGISDRTLVSWNSMIGGYSKMGCFKEAFLLFKEMRELGLELDGFSLVSLLSVCSQNRELNLGRFVHLYMEVTGVQIDLIVMNALLDMYAKCGDLGSAQIVFERIPNKNVVSWTTMVSAYAKHRFVEYAREIFDMMPVKNVVSWNSMISCYVREGCCKEAFDLFHEMCETRVVPDEATLVCVLSACSQVGDLVMGEKVHNYVRTNDIIPSVTLRNALIDMYAKCGSLGIAMDIFNEMPERNLVSWNVVIGALALHGHGLRAVELFEEMQAGRNRIWPDEFTFMGLLSACSHSGLVDEGRYYFERMETFFGVSHEIEHYACMVDLFGRWGLVEEAVRLIGGMPMKPDVVVWGALLGACRIHANVEIGKLILKQLLELEPNSSGLYVLLSNLFCESHRWEDVKNIRKLMNDSGIIKCRAISFIEIEGRVYEFMVDEKGHETSSNIYTMLDQLTDQLRSAFRASRKPAFEIKVIGELIDVNSQMELHQGVIAAGDHEASSSNNKANKNFQETKESSESPTSFRKRSRKGVPVRSPSK</sequence>
<comment type="similarity">
    <text evidence="1">Belongs to the PPR family. PCMP-H subfamily.</text>
</comment>
<dbReference type="GO" id="GO:0003729">
    <property type="term" value="F:mRNA binding"/>
    <property type="evidence" value="ECO:0007669"/>
    <property type="project" value="UniProtKB-ARBA"/>
</dbReference>
<feature type="compositionally biased region" description="Basic residues" evidence="4">
    <location>
        <begin position="665"/>
        <end position="680"/>
    </location>
</feature>
<evidence type="ECO:0000256" key="4">
    <source>
        <dbReference type="SAM" id="MobiDB-lite"/>
    </source>
</evidence>
<accession>A0A5C7HRW2</accession>
<protein>
    <submittedName>
        <fullName evidence="5">Uncharacterized protein</fullName>
    </submittedName>
</protein>
<organism evidence="5 6">
    <name type="scientific">Acer yangbiense</name>
    <dbReference type="NCBI Taxonomy" id="1000413"/>
    <lineage>
        <taxon>Eukaryota</taxon>
        <taxon>Viridiplantae</taxon>
        <taxon>Streptophyta</taxon>
        <taxon>Embryophyta</taxon>
        <taxon>Tracheophyta</taxon>
        <taxon>Spermatophyta</taxon>
        <taxon>Magnoliopsida</taxon>
        <taxon>eudicotyledons</taxon>
        <taxon>Gunneridae</taxon>
        <taxon>Pentapetalae</taxon>
        <taxon>rosids</taxon>
        <taxon>malvids</taxon>
        <taxon>Sapindales</taxon>
        <taxon>Sapindaceae</taxon>
        <taxon>Hippocastanoideae</taxon>
        <taxon>Acereae</taxon>
        <taxon>Acer</taxon>
    </lineage>
</organism>
<evidence type="ECO:0000313" key="6">
    <source>
        <dbReference type="Proteomes" id="UP000323000"/>
    </source>
</evidence>
<dbReference type="GO" id="GO:0009451">
    <property type="term" value="P:RNA modification"/>
    <property type="evidence" value="ECO:0007669"/>
    <property type="project" value="InterPro"/>
</dbReference>
<dbReference type="Pfam" id="PF20431">
    <property type="entry name" value="E_motif"/>
    <property type="match status" value="1"/>
</dbReference>
<dbReference type="AlphaFoldDB" id="A0A5C7HRW2"/>
<feature type="repeat" description="PPR" evidence="3">
    <location>
        <begin position="356"/>
        <end position="390"/>
    </location>
</feature>
<dbReference type="InterPro" id="IPR011990">
    <property type="entry name" value="TPR-like_helical_dom_sf"/>
</dbReference>
<feature type="compositionally biased region" description="Low complexity" evidence="4">
    <location>
        <begin position="642"/>
        <end position="651"/>
    </location>
</feature>
<dbReference type="PROSITE" id="PS51375">
    <property type="entry name" value="PPR"/>
    <property type="match status" value="5"/>
</dbReference>
<gene>
    <name evidence="5" type="ORF">EZV62_014121</name>
</gene>
<dbReference type="NCBIfam" id="TIGR00756">
    <property type="entry name" value="PPR"/>
    <property type="match status" value="5"/>
</dbReference>
<dbReference type="PANTHER" id="PTHR47926">
    <property type="entry name" value="PENTATRICOPEPTIDE REPEAT-CONTAINING PROTEIN"/>
    <property type="match status" value="1"/>
</dbReference>
<dbReference type="InterPro" id="IPR046960">
    <property type="entry name" value="PPR_At4g14850-like_plant"/>
</dbReference>
<proteinExistence type="inferred from homology"/>
<keyword evidence="2" id="KW-0677">Repeat</keyword>
<evidence type="ECO:0000256" key="1">
    <source>
        <dbReference type="ARBA" id="ARBA00006643"/>
    </source>
</evidence>
<dbReference type="FunFam" id="1.25.40.10:FF:000690">
    <property type="entry name" value="Pentatricopeptide repeat-containing protein"/>
    <property type="match status" value="1"/>
</dbReference>
<dbReference type="Gene3D" id="1.25.40.10">
    <property type="entry name" value="Tetratricopeptide repeat domain"/>
    <property type="match status" value="5"/>
</dbReference>
<dbReference type="FunFam" id="1.25.40.10:FF:000470">
    <property type="entry name" value="Pentatricopeptide repeat-containing protein At5g66520"/>
    <property type="match status" value="1"/>
</dbReference>
<feature type="repeat" description="PPR" evidence="3">
    <location>
        <begin position="154"/>
        <end position="188"/>
    </location>
</feature>
<dbReference type="InterPro" id="IPR002885">
    <property type="entry name" value="PPR_rpt"/>
</dbReference>
<name>A0A5C7HRW2_9ROSI</name>
<evidence type="ECO:0000256" key="3">
    <source>
        <dbReference type="PROSITE-ProRule" id="PRU00708"/>
    </source>
</evidence>
<dbReference type="Pfam" id="PF13041">
    <property type="entry name" value="PPR_2"/>
    <property type="match status" value="2"/>
</dbReference>
<feature type="repeat" description="PPR" evidence="3">
    <location>
        <begin position="286"/>
        <end position="320"/>
    </location>
</feature>
<keyword evidence="6" id="KW-1185">Reference proteome</keyword>
<feature type="repeat" description="PPR" evidence="3">
    <location>
        <begin position="52"/>
        <end position="87"/>
    </location>
</feature>
<dbReference type="OrthoDB" id="185373at2759"/>
<evidence type="ECO:0000256" key="2">
    <source>
        <dbReference type="ARBA" id="ARBA00022737"/>
    </source>
</evidence>
<dbReference type="EMBL" id="VAHF01000006">
    <property type="protein sequence ID" value="TXG59548.1"/>
    <property type="molecule type" value="Genomic_DNA"/>
</dbReference>
<dbReference type="Proteomes" id="UP000323000">
    <property type="component" value="Chromosome 6"/>
</dbReference>
<evidence type="ECO:0000313" key="5">
    <source>
        <dbReference type="EMBL" id="TXG59548.1"/>
    </source>
</evidence>
<dbReference type="FunFam" id="1.25.40.10:FF:000348">
    <property type="entry name" value="Pentatricopeptide repeat-containing protein chloroplastic"/>
    <property type="match status" value="1"/>
</dbReference>
<feature type="region of interest" description="Disordered" evidence="4">
    <location>
        <begin position="637"/>
        <end position="680"/>
    </location>
</feature>
<dbReference type="InterPro" id="IPR046848">
    <property type="entry name" value="E_motif"/>
</dbReference>
<comment type="caution">
    <text evidence="5">The sequence shown here is derived from an EMBL/GenBank/DDBJ whole genome shotgun (WGS) entry which is preliminary data.</text>
</comment>